<evidence type="ECO:0008006" key="11">
    <source>
        <dbReference type="Google" id="ProtNLM"/>
    </source>
</evidence>
<comment type="caution">
    <text evidence="9">The sequence shown here is derived from an EMBL/GenBank/DDBJ whole genome shotgun (WGS) entry which is preliminary data.</text>
</comment>
<dbReference type="SMART" id="SM00389">
    <property type="entry name" value="HOX"/>
    <property type="match status" value="1"/>
</dbReference>
<dbReference type="Pfam" id="PF05920">
    <property type="entry name" value="Homeobox_KN"/>
    <property type="match status" value="1"/>
</dbReference>
<dbReference type="GO" id="GO:0006355">
    <property type="term" value="P:regulation of DNA-templated transcription"/>
    <property type="evidence" value="ECO:0007669"/>
    <property type="project" value="InterPro"/>
</dbReference>
<evidence type="ECO:0000256" key="4">
    <source>
        <dbReference type="PROSITE-ProRule" id="PRU00042"/>
    </source>
</evidence>
<feature type="compositionally biased region" description="Polar residues" evidence="6">
    <location>
        <begin position="83"/>
        <end position="100"/>
    </location>
</feature>
<dbReference type="AlphaFoldDB" id="A0A4S8SIP9"/>
<protein>
    <recommendedName>
        <fullName evidence="11">Homeobox domain-containing protein</fullName>
    </recommendedName>
</protein>
<dbReference type="InterPro" id="IPR008422">
    <property type="entry name" value="KN_HD"/>
</dbReference>
<feature type="DNA-binding region" description="Homeobox" evidence="5">
    <location>
        <begin position="17"/>
        <end position="79"/>
    </location>
</feature>
<feature type="domain" description="C2H2-type" evidence="8">
    <location>
        <begin position="130"/>
        <end position="158"/>
    </location>
</feature>
<evidence type="ECO:0000259" key="7">
    <source>
        <dbReference type="PROSITE" id="PS50071"/>
    </source>
</evidence>
<dbReference type="PROSITE" id="PS50157">
    <property type="entry name" value="ZINC_FINGER_C2H2_2"/>
    <property type="match status" value="1"/>
</dbReference>
<dbReference type="InterPro" id="IPR001356">
    <property type="entry name" value="HD"/>
</dbReference>
<evidence type="ECO:0000256" key="1">
    <source>
        <dbReference type="ARBA" id="ARBA00023125"/>
    </source>
</evidence>
<evidence type="ECO:0000313" key="9">
    <source>
        <dbReference type="EMBL" id="THV70606.1"/>
    </source>
</evidence>
<evidence type="ECO:0000256" key="6">
    <source>
        <dbReference type="SAM" id="MobiDB-lite"/>
    </source>
</evidence>
<sequence length="547" mass="62070">MCKDCAKVEKKERDNRSARHVLRFSNAVAGLLLDWVRLHQDNPYPNAVEKATLQELTGLDSKQLNTWFANYRRRRPAKKDKSTGPTTQSATSPTSLTKNDVNADPHPEKSSEKSGHQDVIPLVKPQQRMFQCTFCTDTFATKFEWTRHETSLHLPLKRFICCPFAPIQKCVDTGIEICAYCGLVSPGPEHIASHNHDYCQSREPDARIFLRKDHLRQHLRSVHECDMLAHMDHWLLEAVWVNSRCGFCGDRFSIWSERNEHLAGHFRNGYHMGMWKGCRGLDGATSAQVTFSMPPFLIGLERTRPFPFSASNLKRKSCVPPNRSWEFLVAGLYQLVKEKSSQSRPVSDKELQDQARLLTYGSSSADINTAADHPEWLDLFKKAYSLDVLAFFTEDMAQAPAAEDLEVYHDLGISMPALSQENQAKALFALFSNDGPVPKNYLRFSASPVPLHKALPFETIAGPWPKAGILGEILVVAEWLFQKTLQSQSNFPLAFDPSETWPWLDDSEDRDLALEQMRLPWDDNLSSALGIVGEFQGIGQERFEYVD</sequence>
<accession>A0A4S8SIP9</accession>
<dbReference type="Gene3D" id="1.10.10.60">
    <property type="entry name" value="Homeodomain-like"/>
    <property type="match status" value="1"/>
</dbReference>
<evidence type="ECO:0000256" key="5">
    <source>
        <dbReference type="PROSITE-ProRule" id="PRU00108"/>
    </source>
</evidence>
<organism evidence="9 10">
    <name type="scientific">Aureobasidium pullulans</name>
    <name type="common">Black yeast</name>
    <name type="synonym">Pullularia pullulans</name>
    <dbReference type="NCBI Taxonomy" id="5580"/>
    <lineage>
        <taxon>Eukaryota</taxon>
        <taxon>Fungi</taxon>
        <taxon>Dikarya</taxon>
        <taxon>Ascomycota</taxon>
        <taxon>Pezizomycotina</taxon>
        <taxon>Dothideomycetes</taxon>
        <taxon>Dothideomycetidae</taxon>
        <taxon>Dothideales</taxon>
        <taxon>Saccotheciaceae</taxon>
        <taxon>Aureobasidium</taxon>
    </lineage>
</organism>
<proteinExistence type="predicted"/>
<dbReference type="EMBL" id="QZAF01000190">
    <property type="protein sequence ID" value="THV70606.1"/>
    <property type="molecule type" value="Genomic_DNA"/>
</dbReference>
<keyword evidence="4" id="KW-0862">Zinc</keyword>
<keyword evidence="3 5" id="KW-0539">Nucleus</keyword>
<reference evidence="9 10" key="1">
    <citation type="submission" date="2018-10" db="EMBL/GenBank/DDBJ databases">
        <title>Fifty Aureobasidium pullulans genomes reveal a recombining polyextremotolerant generalist.</title>
        <authorList>
            <person name="Gostincar C."/>
            <person name="Turk M."/>
            <person name="Zajc J."/>
            <person name="Gunde-Cimerman N."/>
        </authorList>
    </citation>
    <scope>NUCLEOTIDE SEQUENCE [LARGE SCALE GENOMIC DNA]</scope>
    <source>
        <strain evidence="9 10">EXF-11900</strain>
    </source>
</reference>
<evidence type="ECO:0000256" key="2">
    <source>
        <dbReference type="ARBA" id="ARBA00023155"/>
    </source>
</evidence>
<feature type="domain" description="Homeobox" evidence="7">
    <location>
        <begin position="15"/>
        <end position="78"/>
    </location>
</feature>
<dbReference type="InterPro" id="IPR009057">
    <property type="entry name" value="Homeodomain-like_sf"/>
</dbReference>
<keyword evidence="1 5" id="KW-0238">DNA-binding</keyword>
<keyword evidence="4" id="KW-0863">Zinc-finger</keyword>
<dbReference type="InterPro" id="IPR050224">
    <property type="entry name" value="TALE_homeobox"/>
</dbReference>
<dbReference type="SUPFAM" id="SSF46689">
    <property type="entry name" value="Homeodomain-like"/>
    <property type="match status" value="1"/>
</dbReference>
<evidence type="ECO:0000256" key="3">
    <source>
        <dbReference type="ARBA" id="ARBA00023242"/>
    </source>
</evidence>
<evidence type="ECO:0000313" key="10">
    <source>
        <dbReference type="Proteomes" id="UP000304951"/>
    </source>
</evidence>
<dbReference type="GO" id="GO:0008270">
    <property type="term" value="F:zinc ion binding"/>
    <property type="evidence" value="ECO:0007669"/>
    <property type="project" value="UniProtKB-KW"/>
</dbReference>
<feature type="compositionally biased region" description="Basic and acidic residues" evidence="6">
    <location>
        <begin position="101"/>
        <end position="116"/>
    </location>
</feature>
<dbReference type="GO" id="GO:0003677">
    <property type="term" value="F:DNA binding"/>
    <property type="evidence" value="ECO:0007669"/>
    <property type="project" value="UniProtKB-UniRule"/>
</dbReference>
<feature type="region of interest" description="Disordered" evidence="6">
    <location>
        <begin position="74"/>
        <end position="118"/>
    </location>
</feature>
<dbReference type="SMART" id="SM00355">
    <property type="entry name" value="ZnF_C2H2"/>
    <property type="match status" value="3"/>
</dbReference>
<dbReference type="PANTHER" id="PTHR11850">
    <property type="entry name" value="HOMEOBOX PROTEIN TRANSCRIPTION FACTORS"/>
    <property type="match status" value="1"/>
</dbReference>
<keyword evidence="2 5" id="KW-0371">Homeobox</keyword>
<dbReference type="PROSITE" id="PS00028">
    <property type="entry name" value="ZINC_FINGER_C2H2_1"/>
    <property type="match status" value="2"/>
</dbReference>
<comment type="subcellular location">
    <subcellularLocation>
        <location evidence="5">Nucleus</location>
    </subcellularLocation>
</comment>
<keyword evidence="4" id="KW-0479">Metal-binding</keyword>
<evidence type="ECO:0000259" key="8">
    <source>
        <dbReference type="PROSITE" id="PS50157"/>
    </source>
</evidence>
<dbReference type="GO" id="GO:0005634">
    <property type="term" value="C:nucleus"/>
    <property type="evidence" value="ECO:0007669"/>
    <property type="project" value="UniProtKB-SubCell"/>
</dbReference>
<name>A0A4S8SIP9_AURPU</name>
<dbReference type="CDD" id="cd00086">
    <property type="entry name" value="homeodomain"/>
    <property type="match status" value="1"/>
</dbReference>
<dbReference type="Proteomes" id="UP000304951">
    <property type="component" value="Unassembled WGS sequence"/>
</dbReference>
<dbReference type="InterPro" id="IPR013087">
    <property type="entry name" value="Znf_C2H2_type"/>
</dbReference>
<dbReference type="PROSITE" id="PS50071">
    <property type="entry name" value="HOMEOBOX_2"/>
    <property type="match status" value="1"/>
</dbReference>
<gene>
    <name evidence="9" type="ORF">D6D28_05042</name>
</gene>